<keyword evidence="7" id="KW-1185">Reference proteome</keyword>
<dbReference type="EMBL" id="CAUEEQ010048613">
    <property type="protein sequence ID" value="CAJ0959855.1"/>
    <property type="molecule type" value="Genomic_DNA"/>
</dbReference>
<evidence type="ECO:0000256" key="3">
    <source>
        <dbReference type="ARBA" id="ARBA00010726"/>
    </source>
</evidence>
<dbReference type="SUPFAM" id="SSF56784">
    <property type="entry name" value="HAD-like"/>
    <property type="match status" value="1"/>
</dbReference>
<dbReference type="SUPFAM" id="SSF53448">
    <property type="entry name" value="Nucleotide-diphospho-sugar transferases"/>
    <property type="match status" value="1"/>
</dbReference>
<accession>A0ABN9M8W5</accession>
<gene>
    <name evidence="6" type="ORF">RIMI_LOCUS17000016</name>
</gene>
<dbReference type="InterPro" id="IPR023214">
    <property type="entry name" value="HAD_sf"/>
</dbReference>
<dbReference type="InterPro" id="IPR050793">
    <property type="entry name" value="CMP-NeuNAc_synthase"/>
</dbReference>
<dbReference type="Gene3D" id="3.90.550.10">
    <property type="entry name" value="Spore Coat Polysaccharide Biosynthesis Protein SpsA, Chain A"/>
    <property type="match status" value="1"/>
</dbReference>
<dbReference type="InterPro" id="IPR003329">
    <property type="entry name" value="Cytidylyl_trans"/>
</dbReference>
<reference evidence="6" key="1">
    <citation type="submission" date="2023-07" db="EMBL/GenBank/DDBJ databases">
        <authorList>
            <person name="Stuckert A."/>
        </authorList>
    </citation>
    <scope>NUCLEOTIDE SEQUENCE</scope>
</reference>
<evidence type="ECO:0000256" key="2">
    <source>
        <dbReference type="ARBA" id="ARBA00005141"/>
    </source>
</evidence>
<dbReference type="PANTHER" id="PTHR21485:SF3">
    <property type="entry name" value="N-ACYLNEURAMINATE CYTIDYLYLTRANSFERASE"/>
    <property type="match status" value="1"/>
</dbReference>
<dbReference type="Gene3D" id="3.40.50.1000">
    <property type="entry name" value="HAD superfamily/HAD-like"/>
    <property type="match status" value="1"/>
</dbReference>
<evidence type="ECO:0000313" key="7">
    <source>
        <dbReference type="Proteomes" id="UP001176940"/>
    </source>
</evidence>
<organism evidence="6 7">
    <name type="scientific">Ranitomeya imitator</name>
    <name type="common">mimic poison frog</name>
    <dbReference type="NCBI Taxonomy" id="111125"/>
    <lineage>
        <taxon>Eukaryota</taxon>
        <taxon>Metazoa</taxon>
        <taxon>Chordata</taxon>
        <taxon>Craniata</taxon>
        <taxon>Vertebrata</taxon>
        <taxon>Euteleostomi</taxon>
        <taxon>Amphibia</taxon>
        <taxon>Batrachia</taxon>
        <taxon>Anura</taxon>
        <taxon>Neobatrachia</taxon>
        <taxon>Hyloidea</taxon>
        <taxon>Dendrobatidae</taxon>
        <taxon>Dendrobatinae</taxon>
        <taxon>Ranitomeya</taxon>
    </lineage>
</organism>
<comment type="pathway">
    <text evidence="2">Amino-sugar metabolism; N-acetylneuraminate metabolism.</text>
</comment>
<keyword evidence="5" id="KW-0548">Nucleotidyltransferase</keyword>
<evidence type="ECO:0000256" key="1">
    <source>
        <dbReference type="ARBA" id="ARBA00001862"/>
    </source>
</evidence>
<dbReference type="EC" id="2.7.7.43" evidence="4"/>
<dbReference type="InterPro" id="IPR036412">
    <property type="entry name" value="HAD-like_sf"/>
</dbReference>
<dbReference type="CDD" id="cd02513">
    <property type="entry name" value="CMP-NeuAc_Synthase"/>
    <property type="match status" value="1"/>
</dbReference>
<dbReference type="Proteomes" id="UP001176940">
    <property type="component" value="Unassembled WGS sequence"/>
</dbReference>
<comment type="caution">
    <text evidence="6">The sequence shown here is derived from an EMBL/GenBank/DDBJ whole genome shotgun (WGS) entry which is preliminary data.</text>
</comment>
<proteinExistence type="inferred from homology"/>
<keyword evidence="5" id="KW-0808">Transferase</keyword>
<name>A0ABN9M8W5_9NEOB</name>
<evidence type="ECO:0000313" key="6">
    <source>
        <dbReference type="EMBL" id="CAJ0959855.1"/>
    </source>
</evidence>
<comment type="catalytic activity">
    <reaction evidence="1">
        <text>an N-acylneuraminate + CTP = a CMP-N-acyl-beta-neuraminate + diphosphate</text>
        <dbReference type="Rhea" id="RHEA:11344"/>
        <dbReference type="ChEBI" id="CHEBI:33019"/>
        <dbReference type="ChEBI" id="CHEBI:37563"/>
        <dbReference type="ChEBI" id="CHEBI:60073"/>
        <dbReference type="ChEBI" id="CHEBI:68671"/>
        <dbReference type="EC" id="2.7.7.43"/>
    </reaction>
</comment>
<protein>
    <recommendedName>
        <fullName evidence="4">N-acylneuraminate cytidylyltransferase</fullName>
        <ecNumber evidence="4">2.7.7.43</ecNumber>
    </recommendedName>
</protein>
<sequence>MAAERGKRHVAALVLARGGSKGIPLKNIRMLAGRPLIGWVLRAALDSGAFHSVWVSTDNDEIEKVALDYGARVHRRSAEVSKDTTSSLETIQEFVQHHPEVDVVGNMQATSPCLHPGDLINVVDMICTQGYESVVSVVRHHLFRWREVKAPGEVTVPENLNPAHRPRRQDWSGELCENGSLYFATKELIVRGIPLGGKVAYYEMKPEHSVDIDIELDWPIAEQKVKRYGYFGKAAPTVVKLLICNIDGCFTDGRVYLSQEQEMISYSLRDLDGIRKLLDRGVTVLLISERMIVPSLISALKLPCKIEVNVTDKREALQRWTREMGLSLSETAYMGWSDSDVECLKLAGTSAVPADASTAAKMTDSFSCTQGGGSGAVQEFAEHILTLMESR</sequence>
<evidence type="ECO:0000256" key="4">
    <source>
        <dbReference type="ARBA" id="ARBA00012491"/>
    </source>
</evidence>
<evidence type="ECO:0000256" key="5">
    <source>
        <dbReference type="ARBA" id="ARBA00022695"/>
    </source>
</evidence>
<dbReference type="InterPro" id="IPR029044">
    <property type="entry name" value="Nucleotide-diphossugar_trans"/>
</dbReference>
<dbReference type="Pfam" id="PF02348">
    <property type="entry name" value="CTP_transf_3"/>
    <property type="match status" value="1"/>
</dbReference>
<dbReference type="PANTHER" id="PTHR21485">
    <property type="entry name" value="HAD SUPERFAMILY MEMBERS CMAS AND KDSC"/>
    <property type="match status" value="1"/>
</dbReference>
<comment type="similarity">
    <text evidence="3">Belongs to the CMP-NeuNAc synthase family.</text>
</comment>